<dbReference type="InterPro" id="IPR054215">
    <property type="entry name" value="DUF6923"/>
</dbReference>
<dbReference type="AlphaFoldDB" id="A0A1M5RSV0"/>
<evidence type="ECO:0000259" key="3">
    <source>
        <dbReference type="Pfam" id="PF21959"/>
    </source>
</evidence>
<dbReference type="InterPro" id="IPR032295">
    <property type="entry name" value="DUF4842"/>
</dbReference>
<dbReference type="STRING" id="299255.SAMN02745129_1734"/>
<dbReference type="SUPFAM" id="SSF63825">
    <property type="entry name" value="YWTD domain"/>
    <property type="match status" value="1"/>
</dbReference>
<feature type="domain" description="GEVED" evidence="2">
    <location>
        <begin position="353"/>
        <end position="425"/>
    </location>
</feature>
<proteinExistence type="predicted"/>
<gene>
    <name evidence="4" type="ORF">SAMN02745129_1734</name>
</gene>
<evidence type="ECO:0000313" key="5">
    <source>
        <dbReference type="Proteomes" id="UP000184268"/>
    </source>
</evidence>
<dbReference type="InterPro" id="IPR031025">
    <property type="entry name" value="LruC_dom"/>
</dbReference>
<sequence length="709" mass="76191">MNTMRCGVLLAAMLGSVGWGNGLGRAEAAEPFARCPAEAFLVQSNPAQLYGVNLATGFNQDLATDMGTSGKVNAIAFNFQDGYLYAWSHSHGTLARIGSDYQVEPLPMGDIDYGGSFYVGDISLSDNAHYLYHPNGGLYRVPLDPAQADYLQPQTLLAAGSLSIAIFDFAFHPDDGDLYSVDRQGTLWRISPQTLGATALGQVGQSGTFGAVYFDVTGTLYISRNNDGQIFRLDPKAVEPTAEFFAQGPSSSNNDGARCALAPVVDPASQTIDFGDAPDSHGTTLASNGARHQLVAGGPRLGQWVDGEAEAHAFPASDDDADPGTDEDGVAFITAARNGEPLLLSVTTTPGAYLNGWIDFDGDGQFQADEQVISDRASADGSENLLVTVPEQAADQWVWSRFRLSSVAGLGPTGGAPDGEVEDHPLRISRVPIQIHHYPSSSGQATVAFEDNWPAEGDYDFNDVVVRFQTRLESNEQGQALSLMLTGQVVASGAGFHNGLAWRLPGVPVSYLQTHGVWLEINGELQPGVVLESGHDEVVARLSDDLKPWLHPASGCDFYRTVSDCAGSGEFHFRLYLPFAAGIASTKLPDAPFDPFLFAGPGSRSPWFSDNPGRGLEIHLKNQAPTALADSSLWGQHQDASQPGTGRYYQAAKGQPWVILVPDRWRYPKERVDIGQAYPGFADFAQSLGQQGSDWFLNRNAQVQHLYPE</sequence>
<dbReference type="NCBIfam" id="TIGR04456">
    <property type="entry name" value="LruC_dom"/>
    <property type="match status" value="1"/>
</dbReference>
<reference evidence="4 5" key="1">
    <citation type="submission" date="2016-11" db="EMBL/GenBank/DDBJ databases">
        <authorList>
            <person name="Jaros S."/>
            <person name="Januszkiewicz K."/>
            <person name="Wedrychowicz H."/>
        </authorList>
    </citation>
    <scope>NUCLEOTIDE SEQUENCE [LARGE SCALE GENOMIC DNA]</scope>
    <source>
        <strain evidence="4 5">DSM 16917</strain>
    </source>
</reference>
<accession>A0A1M5RSV0</accession>
<keyword evidence="5" id="KW-1185">Reference proteome</keyword>
<feature type="domain" description="DUF6923" evidence="3">
    <location>
        <begin position="41"/>
        <end position="260"/>
    </location>
</feature>
<dbReference type="Gene3D" id="2.120.10.30">
    <property type="entry name" value="TolB, C-terminal domain"/>
    <property type="match status" value="1"/>
</dbReference>
<dbReference type="OrthoDB" id="1204817at2"/>
<evidence type="ECO:0000313" key="4">
    <source>
        <dbReference type="EMBL" id="SHH29229.1"/>
    </source>
</evidence>
<dbReference type="Pfam" id="PF16130">
    <property type="entry name" value="DUF4842"/>
    <property type="match status" value="1"/>
</dbReference>
<feature type="domain" description="DUF4842" evidence="1">
    <location>
        <begin position="482"/>
        <end position="696"/>
    </location>
</feature>
<dbReference type="RefSeq" id="WP_082766638.1">
    <property type="nucleotide sequence ID" value="NZ_FQXG01000002.1"/>
</dbReference>
<protein>
    <submittedName>
        <fullName evidence="4">LruC domain-containing protein</fullName>
    </submittedName>
</protein>
<dbReference type="Pfam" id="PF21959">
    <property type="entry name" value="DUF6923"/>
    <property type="match status" value="1"/>
</dbReference>
<name>A0A1M5RSV0_9GAMM</name>
<dbReference type="Pfam" id="PF20009">
    <property type="entry name" value="GEVED"/>
    <property type="match status" value="1"/>
</dbReference>
<organism evidence="4 5">
    <name type="scientific">Ferrimonas marina</name>
    <dbReference type="NCBI Taxonomy" id="299255"/>
    <lineage>
        <taxon>Bacteria</taxon>
        <taxon>Pseudomonadati</taxon>
        <taxon>Pseudomonadota</taxon>
        <taxon>Gammaproteobacteria</taxon>
        <taxon>Alteromonadales</taxon>
        <taxon>Ferrimonadaceae</taxon>
        <taxon>Ferrimonas</taxon>
    </lineage>
</organism>
<evidence type="ECO:0000259" key="1">
    <source>
        <dbReference type="Pfam" id="PF16130"/>
    </source>
</evidence>
<dbReference type="EMBL" id="FQXG01000002">
    <property type="protein sequence ID" value="SHH29229.1"/>
    <property type="molecule type" value="Genomic_DNA"/>
</dbReference>
<dbReference type="Proteomes" id="UP000184268">
    <property type="component" value="Unassembled WGS sequence"/>
</dbReference>
<dbReference type="InterPro" id="IPR045474">
    <property type="entry name" value="GEVED"/>
</dbReference>
<dbReference type="InterPro" id="IPR011042">
    <property type="entry name" value="6-blade_b-propeller_TolB-like"/>
</dbReference>
<evidence type="ECO:0000259" key="2">
    <source>
        <dbReference type="Pfam" id="PF20009"/>
    </source>
</evidence>